<accession>A0A220MM56</accession>
<protein>
    <recommendedName>
        <fullName evidence="1">Putative endonuclease Z1 domain-containing protein</fullName>
    </recommendedName>
</protein>
<proteinExistence type="predicted"/>
<feature type="domain" description="Putative endonuclease Z1" evidence="1">
    <location>
        <begin position="278"/>
        <end position="478"/>
    </location>
</feature>
<dbReference type="Proteomes" id="UP000197781">
    <property type="component" value="Chromosome"/>
</dbReference>
<dbReference type="KEGG" id="bfm:BP422_22050"/>
<reference evidence="2 3" key="1">
    <citation type="submission" date="2016-11" db="EMBL/GenBank/DDBJ databases">
        <authorList>
            <person name="Jaros S."/>
            <person name="Januszkiewicz K."/>
            <person name="Wedrychowicz H."/>
        </authorList>
    </citation>
    <scope>NUCLEOTIDE SEQUENCE [LARGE SCALE GENOMIC DNA]</scope>
    <source>
        <strain evidence="2 3">NF2</strain>
    </source>
</reference>
<dbReference type="REBASE" id="210650">
    <property type="entry name" value="R1.BfoNF2ORF22055P"/>
</dbReference>
<dbReference type="InterPro" id="IPR018310">
    <property type="entry name" value="Put_endonuclease_Z1-dom"/>
</dbReference>
<name>A0A220MM56_9BACL</name>
<organism evidence="2 3">
    <name type="scientific">Brevibacillus formosus</name>
    <dbReference type="NCBI Taxonomy" id="54913"/>
    <lineage>
        <taxon>Bacteria</taxon>
        <taxon>Bacillati</taxon>
        <taxon>Bacillota</taxon>
        <taxon>Bacilli</taxon>
        <taxon>Bacillales</taxon>
        <taxon>Paenibacillaceae</taxon>
        <taxon>Brevibacillus</taxon>
    </lineage>
</organism>
<dbReference type="RefSeq" id="WP_088909608.1">
    <property type="nucleotide sequence ID" value="NZ_CP018145.1"/>
</dbReference>
<sequence>MTLDIGARTKRFLRLLTTEINSQEAQNILSNANSLVQAVGNVDEPSKQGLLFGQIQSGKTNNIMMSIALASDNGYRLFIVLTSDNTWLYDQTIRRIKSALPGLLTLGKEQWNAATYDSRIQDALEHTGLVLVATKNHNILANLEQFIAQTCASELKPIIYDDEADQASLNTLINKDTNELSGVNQSIVNIRDYFPSQIYIQVTATPQALFLQCAESAFRPEFTVTFQPGRDYVGGQDFYERPQQLSPMRLFNDDEVESIITHTTENVDENWHAVPTGLRQALCSFFVAASTKLLLGEGTAYSCMLHLSHLQEPHRRLETLIHGFITRLTRALLNPTSSDRDLVLQYLREAYDDMRITKTDCPGFGEVCQEIIDNIVSTHTQVLISERDNKIPSYDSPFNILLGGNRLGRGVTIKGLLVTYYGRNSKNPQVDTLLQHCRMYGYRKKDMDVMRFYISRSLLDVFTSVYHSDQQLWNMAQQGSPTDMQAVVLSRTNNTILRATRRNVVYLDSLAFYTPGDRTFPLFPLSKNLSLLDQLLLPFDGKPQLVEVPLDILVQILNLTESEKQLVGWDDEAIRTCLRNMKQMDIYRNKGYLLVRSDRDITRGSRAMLSPNDYSQFNSDYPTLTMYRYNGKVENGWEDGMPRWVPNLRFPDNRFFIISAF</sequence>
<gene>
    <name evidence="2" type="ORF">BP422_22050</name>
</gene>
<evidence type="ECO:0000313" key="3">
    <source>
        <dbReference type="Proteomes" id="UP000197781"/>
    </source>
</evidence>
<evidence type="ECO:0000259" key="1">
    <source>
        <dbReference type="Pfam" id="PF10593"/>
    </source>
</evidence>
<evidence type="ECO:0000313" key="2">
    <source>
        <dbReference type="EMBL" id="ASJ55992.1"/>
    </source>
</evidence>
<dbReference type="AlphaFoldDB" id="A0A220MM56"/>
<dbReference type="EMBL" id="CP018145">
    <property type="protein sequence ID" value="ASJ55992.1"/>
    <property type="molecule type" value="Genomic_DNA"/>
</dbReference>
<dbReference type="Pfam" id="PF10593">
    <property type="entry name" value="Z1"/>
    <property type="match status" value="1"/>
</dbReference>